<evidence type="ECO:0008006" key="5">
    <source>
        <dbReference type="Google" id="ProtNLM"/>
    </source>
</evidence>
<organism evidence="3 4">
    <name type="scientific">Brevibacterium pityocampae</name>
    <dbReference type="NCBI Taxonomy" id="506594"/>
    <lineage>
        <taxon>Bacteria</taxon>
        <taxon>Bacillati</taxon>
        <taxon>Actinomycetota</taxon>
        <taxon>Actinomycetes</taxon>
        <taxon>Micrococcales</taxon>
        <taxon>Brevibacteriaceae</taxon>
        <taxon>Brevibacterium</taxon>
    </lineage>
</organism>
<protein>
    <recommendedName>
        <fullName evidence="5">DUF4232 domain-containing protein</fullName>
    </recommendedName>
</protein>
<keyword evidence="2" id="KW-1133">Transmembrane helix</keyword>
<feature type="transmembrane region" description="Helical" evidence="2">
    <location>
        <begin position="12"/>
        <end position="34"/>
    </location>
</feature>
<keyword evidence="2" id="KW-0472">Membrane</keyword>
<feature type="region of interest" description="Disordered" evidence="1">
    <location>
        <begin position="37"/>
        <end position="68"/>
    </location>
</feature>
<evidence type="ECO:0000256" key="1">
    <source>
        <dbReference type="SAM" id="MobiDB-lite"/>
    </source>
</evidence>
<evidence type="ECO:0000256" key="2">
    <source>
        <dbReference type="SAM" id="Phobius"/>
    </source>
</evidence>
<sequence length="221" mass="23288">MDAVYRRRRMTVAVLGLIILAVIVGATIVIVQALRSPSEDPAPVAEPTETAEPTAPMPTGDDASGACPTEAVTVGAATNEESYDPGASATLELIVTNTHDAACRIAVGTSEQTFTVRKDGETVWSSEYCADPEADGDAAEAEVVFAAGSEKRAALKWTVEPVDKNCNRMAEGFEGGKYELVTSLGETESEPVEFEITAPEPTEEPSEESVEEDSGEEDSGE</sequence>
<dbReference type="EMBL" id="BAABGL010000003">
    <property type="protein sequence ID" value="GAA4385870.1"/>
    <property type="molecule type" value="Genomic_DNA"/>
</dbReference>
<evidence type="ECO:0000313" key="3">
    <source>
        <dbReference type="EMBL" id="GAA4385870.1"/>
    </source>
</evidence>
<dbReference type="Proteomes" id="UP001500642">
    <property type="component" value="Unassembled WGS sequence"/>
</dbReference>
<name>A0ABP8J6Z2_9MICO</name>
<feature type="compositionally biased region" description="Low complexity" evidence="1">
    <location>
        <begin position="39"/>
        <end position="59"/>
    </location>
</feature>
<accession>A0ABP8J6Z2</accession>
<reference evidence="4" key="1">
    <citation type="journal article" date="2019" name="Int. J. Syst. Evol. Microbiol.">
        <title>The Global Catalogue of Microorganisms (GCM) 10K type strain sequencing project: providing services to taxonomists for standard genome sequencing and annotation.</title>
        <authorList>
            <consortium name="The Broad Institute Genomics Platform"/>
            <consortium name="The Broad Institute Genome Sequencing Center for Infectious Disease"/>
            <person name="Wu L."/>
            <person name="Ma J."/>
        </authorList>
    </citation>
    <scope>NUCLEOTIDE SEQUENCE [LARGE SCALE GENOMIC DNA]</scope>
    <source>
        <strain evidence="4">JCM 17808</strain>
    </source>
</reference>
<feature type="region of interest" description="Disordered" evidence="1">
    <location>
        <begin position="184"/>
        <end position="221"/>
    </location>
</feature>
<gene>
    <name evidence="3" type="ORF">GCM10023167_08180</name>
</gene>
<comment type="caution">
    <text evidence="3">The sequence shown here is derived from an EMBL/GenBank/DDBJ whole genome shotgun (WGS) entry which is preliminary data.</text>
</comment>
<proteinExistence type="predicted"/>
<feature type="compositionally biased region" description="Acidic residues" evidence="1">
    <location>
        <begin position="201"/>
        <end position="221"/>
    </location>
</feature>
<evidence type="ECO:0000313" key="4">
    <source>
        <dbReference type="Proteomes" id="UP001500642"/>
    </source>
</evidence>
<keyword evidence="2" id="KW-0812">Transmembrane</keyword>
<dbReference type="RefSeq" id="WP_345030063.1">
    <property type="nucleotide sequence ID" value="NZ_BAABGL010000003.1"/>
</dbReference>
<keyword evidence="4" id="KW-1185">Reference proteome</keyword>